<sequence>MDKIKSVLKGEHKSKDQSKDQQVHTQSQEPTKDTAPQVSRSEPSEIHDTSLNQIHAAEEKERRDRMQTDQEQAKENANKLAHMVDENTTTQQ</sequence>
<dbReference type="OrthoDB" id="2350366at2759"/>
<name>A0A8H7PMV7_MORIS</name>
<dbReference type="AlphaFoldDB" id="A0A8H7PMV7"/>
<feature type="compositionally biased region" description="Basic and acidic residues" evidence="1">
    <location>
        <begin position="1"/>
        <end position="22"/>
    </location>
</feature>
<dbReference type="Proteomes" id="UP000654370">
    <property type="component" value="Unassembled WGS sequence"/>
</dbReference>
<dbReference type="EMBL" id="JAEPQZ010000009">
    <property type="protein sequence ID" value="KAG2177134.1"/>
    <property type="molecule type" value="Genomic_DNA"/>
</dbReference>
<reference evidence="2" key="1">
    <citation type="submission" date="2020-12" db="EMBL/GenBank/DDBJ databases">
        <title>Metabolic potential, ecology and presence of endohyphal bacteria is reflected in genomic diversity of Mucoromycotina.</title>
        <authorList>
            <person name="Muszewska A."/>
            <person name="Okrasinska A."/>
            <person name="Steczkiewicz K."/>
            <person name="Drgas O."/>
            <person name="Orlowska M."/>
            <person name="Perlinska-Lenart U."/>
            <person name="Aleksandrzak-Piekarczyk T."/>
            <person name="Szatraj K."/>
            <person name="Zielenkiewicz U."/>
            <person name="Pilsyk S."/>
            <person name="Malc E."/>
            <person name="Mieczkowski P."/>
            <person name="Kruszewska J.S."/>
            <person name="Biernat P."/>
            <person name="Pawlowska J."/>
        </authorList>
    </citation>
    <scope>NUCLEOTIDE SEQUENCE</scope>
    <source>
        <strain evidence="2">WA0000067209</strain>
    </source>
</reference>
<feature type="compositionally biased region" description="Basic and acidic residues" evidence="1">
    <location>
        <begin position="56"/>
        <end position="85"/>
    </location>
</feature>
<organism evidence="2 3">
    <name type="scientific">Mortierella isabellina</name>
    <name type="common">Filamentous fungus</name>
    <name type="synonym">Umbelopsis isabellina</name>
    <dbReference type="NCBI Taxonomy" id="91625"/>
    <lineage>
        <taxon>Eukaryota</taxon>
        <taxon>Fungi</taxon>
        <taxon>Fungi incertae sedis</taxon>
        <taxon>Mucoromycota</taxon>
        <taxon>Mucoromycotina</taxon>
        <taxon>Umbelopsidomycetes</taxon>
        <taxon>Umbelopsidales</taxon>
        <taxon>Umbelopsidaceae</taxon>
        <taxon>Umbelopsis</taxon>
    </lineage>
</organism>
<gene>
    <name evidence="2" type="ORF">INT43_007790</name>
</gene>
<feature type="region of interest" description="Disordered" evidence="1">
    <location>
        <begin position="1"/>
        <end position="92"/>
    </location>
</feature>
<evidence type="ECO:0000313" key="2">
    <source>
        <dbReference type="EMBL" id="KAG2177134.1"/>
    </source>
</evidence>
<feature type="compositionally biased region" description="Polar residues" evidence="1">
    <location>
        <begin position="23"/>
        <end position="41"/>
    </location>
</feature>
<evidence type="ECO:0000256" key="1">
    <source>
        <dbReference type="SAM" id="MobiDB-lite"/>
    </source>
</evidence>
<protein>
    <submittedName>
        <fullName evidence="2">Uncharacterized protein</fullName>
    </submittedName>
</protein>
<comment type="caution">
    <text evidence="2">The sequence shown here is derived from an EMBL/GenBank/DDBJ whole genome shotgun (WGS) entry which is preliminary data.</text>
</comment>
<accession>A0A8H7PMV7</accession>
<keyword evidence="3" id="KW-1185">Reference proteome</keyword>
<proteinExistence type="predicted"/>
<evidence type="ECO:0000313" key="3">
    <source>
        <dbReference type="Proteomes" id="UP000654370"/>
    </source>
</evidence>